<accession>A0A835JTW8</accession>
<comment type="caution">
    <text evidence="2">The sequence shown here is derived from an EMBL/GenBank/DDBJ whole genome shotgun (WGS) entry which is preliminary data.</text>
</comment>
<evidence type="ECO:0000256" key="1">
    <source>
        <dbReference type="SAM" id="MobiDB-lite"/>
    </source>
</evidence>
<reference evidence="2 3" key="1">
    <citation type="submission" date="2020-10" db="EMBL/GenBank/DDBJ databases">
        <title>Plant Genome Project.</title>
        <authorList>
            <person name="Zhang R.-G."/>
        </authorList>
    </citation>
    <scope>NUCLEOTIDE SEQUENCE [LARGE SCALE GENOMIC DNA]</scope>
    <source>
        <strain evidence="2">FAFU-HL-1</strain>
        <tissue evidence="2">Leaf</tissue>
    </source>
</reference>
<feature type="region of interest" description="Disordered" evidence="1">
    <location>
        <begin position="77"/>
        <end position="105"/>
    </location>
</feature>
<dbReference type="Proteomes" id="UP000657918">
    <property type="component" value="Unassembled WGS sequence"/>
</dbReference>
<protein>
    <submittedName>
        <fullName evidence="2">Uncharacterized protein</fullName>
    </submittedName>
</protein>
<dbReference type="EMBL" id="JADGMS010000010">
    <property type="protein sequence ID" value="KAF9674429.1"/>
    <property type="molecule type" value="Genomic_DNA"/>
</dbReference>
<evidence type="ECO:0000313" key="3">
    <source>
        <dbReference type="Proteomes" id="UP000657918"/>
    </source>
</evidence>
<dbReference type="AlphaFoldDB" id="A0A835JTW8"/>
<gene>
    <name evidence="2" type="ORF">SADUNF_Sadunf10G0126300</name>
</gene>
<evidence type="ECO:0000313" key="2">
    <source>
        <dbReference type="EMBL" id="KAF9674429.1"/>
    </source>
</evidence>
<proteinExistence type="predicted"/>
<name>A0A835JTW8_9ROSI</name>
<sequence>MKMKKILEVDGSSRKRTGFSKEDKVEPIQLFKKLSGSIIAGPSGIAYKDKSTYVVEGVEFVCFSVFELANVSKLSSDNEREKISDNEDEKDTGNGSSRKRTGFSKEDKVEPIQLFKKLSGSIIAGPSGIAYKDKSTYVVEGVEFVCFSDGSSRKRTGFSKEDKVEPIQLFKKLSGTNIAGELFIGCISGV</sequence>
<keyword evidence="3" id="KW-1185">Reference proteome</keyword>
<organism evidence="2 3">
    <name type="scientific">Salix dunnii</name>
    <dbReference type="NCBI Taxonomy" id="1413687"/>
    <lineage>
        <taxon>Eukaryota</taxon>
        <taxon>Viridiplantae</taxon>
        <taxon>Streptophyta</taxon>
        <taxon>Embryophyta</taxon>
        <taxon>Tracheophyta</taxon>
        <taxon>Spermatophyta</taxon>
        <taxon>Magnoliopsida</taxon>
        <taxon>eudicotyledons</taxon>
        <taxon>Gunneridae</taxon>
        <taxon>Pentapetalae</taxon>
        <taxon>rosids</taxon>
        <taxon>fabids</taxon>
        <taxon>Malpighiales</taxon>
        <taxon>Salicaceae</taxon>
        <taxon>Saliceae</taxon>
        <taxon>Salix</taxon>
    </lineage>
</organism>